<name>A0A0R1VW45_9LACO</name>
<dbReference type="PROSITE" id="PS50847">
    <property type="entry name" value="GRAM_POS_ANCHORING"/>
    <property type="match status" value="1"/>
</dbReference>
<dbReference type="Gene3D" id="3.10.20.320">
    <property type="entry name" value="Putative peptidoglycan bound protein (lpxtg motif)"/>
    <property type="match status" value="4"/>
</dbReference>
<feature type="compositionally biased region" description="Polar residues" evidence="5">
    <location>
        <begin position="1211"/>
        <end position="1224"/>
    </location>
</feature>
<gene>
    <name evidence="7" type="ORF">FD16_GL001484</name>
</gene>
<feature type="compositionally biased region" description="Low complexity" evidence="5">
    <location>
        <begin position="1226"/>
        <end position="1245"/>
    </location>
</feature>
<evidence type="ECO:0000259" key="6">
    <source>
        <dbReference type="PROSITE" id="PS50847"/>
    </source>
</evidence>
<feature type="compositionally biased region" description="Polar residues" evidence="5">
    <location>
        <begin position="1246"/>
        <end position="1280"/>
    </location>
</feature>
<sequence length="1334" mass="141322">MTIVDDDNNGAVISTITVTGVTDGTSAYDVTTDIPEHDVVALNSSATGTIDFTSAGAEPIVVHVEKETTTYTIQWVNNGTVVSTGTISGKYGTATDDGNLSEVLTPVTDAINMLAGTSKEAFIDAYGQAAYDEIAANLAGTTVPTNYYYQLVTSYPLGDEEYALGITLLVNGDQLTTDANGNLVPVDLPATFGDNDETITINYTEPIVNLSRNVNLTTYYVGAGDQTPADNTVNYTSSDSDMNYAEFKIDLGQDDNANDINVNHVLNGTTDTAITPVITPVIAGYTADQAASFTGVANGSSVYQKLTDYATAGNTIDYYNISSDVQTALGLSDQDIADYYEYIKDYYGIYTDPTTGDEYEDGVDITQLTSQVTELNNENENPDLTDSQKQDILAQLKTLMQQAVIGIIDFQHMDINATDTVTYTANPQTITVTYVDDTTGTTMSTAKLTGVTDETGTYTAVFPANYALAAKQSGTVNYQFSANADANNITIHLVHQTETVTRPYTLTLNTTGISGDDAPAVKTITTNVNYTHDLVNNTYTSQYAGDEDGLTLVDFLNLLNQTDAGISPYDLSLNDLSISAPAVDNYTVTSVTIDGQTFNTDDVMFALQDNHVVITSGSGDSAIALASLLSDYGDGSALSDTWTFNYTHNDVSTKINYVDDDNNEALVSSTPITGAYDSTVEWTATAPKGYELASNQASSGTVDLNSDDVAAVTVHLVHATRTDTINNTGSVTVIDTDNGATLGSYDNTYDVTGTSDEINNDVTEFNITQGNNDNDTISYAGYNLDDVTYTVTSEEASDGAQSTFVAQIGNGSATITVDIEQGDNSSHTITKIDQTTGVDVTNTTNGVTQTKHLDWGDPQLDGYDYQEFMTEELGKTVPATVAQFNADNYPLDLDQDSVNTANFNDIIDQMFTDGYSQATGQLAGSADEQLTYNIAVTLDVSAKTQSTNISFVDNDNSDATVPDKDGANEITVSGVTDGTTNYDVTSEIPAGYALANGQSATGTVTFTANGADPITIQLVHKHETSTVQQTVTTAFVPANSNVNEALLPSDNTQTITWTIDHDEATGIWTATPDVTTINAVTAPIIQANDTTTYVPEESGTDAKTLTTITGDTDPTASLAGHTQTIKYDAMQVTNTNPQVKSDVPSTSPSAQQYSVKYVDSVTGETVGTSTFIGNSGDIVTANVPEGYVLTPGESSTQTIGDETTSITFTVTTPKGQDTAGNPQIKTAVPSTSPSTTVQTGTTAPSNGQQEDNVTAENQSNSDTISSAQPQVVSNTTGQSDEITTAKQAAKTNDQAKSGKLPQTSDQEDKAATLLGLTSMSMLLTMLGLKRRKRN</sequence>
<dbReference type="InterPro" id="IPR019931">
    <property type="entry name" value="LPXTG_anchor"/>
</dbReference>
<keyword evidence="8" id="KW-1185">Reference proteome</keyword>
<evidence type="ECO:0000256" key="2">
    <source>
        <dbReference type="ARBA" id="ARBA00022525"/>
    </source>
</evidence>
<dbReference type="NCBIfam" id="TIGR01167">
    <property type="entry name" value="LPXTG_anchor"/>
    <property type="match status" value="1"/>
</dbReference>
<keyword evidence="2" id="KW-0964">Secreted</keyword>
<dbReference type="PATRIC" id="fig|1423807.3.peg.1518"/>
<evidence type="ECO:0000256" key="4">
    <source>
        <dbReference type="ARBA" id="ARBA00023088"/>
    </source>
</evidence>
<keyword evidence="3" id="KW-0732">Signal</keyword>
<keyword evidence="4" id="KW-0572">Peptidoglycan-anchor</keyword>
<proteinExistence type="predicted"/>
<dbReference type="Proteomes" id="UP000051820">
    <property type="component" value="Unassembled WGS sequence"/>
</dbReference>
<protein>
    <recommendedName>
        <fullName evidence="6">Gram-positive cocci surface proteins LPxTG domain-containing protein</fullName>
    </recommendedName>
</protein>
<keyword evidence="1" id="KW-0134">Cell wall</keyword>
<dbReference type="STRING" id="1423807.FD16_GL001484"/>
<evidence type="ECO:0000256" key="3">
    <source>
        <dbReference type="ARBA" id="ARBA00022729"/>
    </source>
</evidence>
<dbReference type="RefSeq" id="WP_010622594.1">
    <property type="nucleotide sequence ID" value="NZ_AZGF01000032.1"/>
</dbReference>
<dbReference type="InterPro" id="IPR041558">
    <property type="entry name" value="MucBP_2"/>
</dbReference>
<organism evidence="7 8">
    <name type="scientific">Paucilactobacillus suebicus DSM 5007 = KCTC 3549</name>
    <dbReference type="NCBI Taxonomy" id="1423807"/>
    <lineage>
        <taxon>Bacteria</taxon>
        <taxon>Bacillati</taxon>
        <taxon>Bacillota</taxon>
        <taxon>Bacilli</taxon>
        <taxon>Lactobacillales</taxon>
        <taxon>Lactobacillaceae</taxon>
        <taxon>Paucilactobacillus</taxon>
    </lineage>
</organism>
<feature type="region of interest" description="Disordered" evidence="5">
    <location>
        <begin position="1211"/>
        <end position="1280"/>
    </location>
</feature>
<reference evidence="7 8" key="1">
    <citation type="journal article" date="2015" name="Genome Announc.">
        <title>Expanding the biotechnology potential of lactobacilli through comparative genomics of 213 strains and associated genera.</title>
        <authorList>
            <person name="Sun Z."/>
            <person name="Harris H.M."/>
            <person name="McCann A."/>
            <person name="Guo C."/>
            <person name="Argimon S."/>
            <person name="Zhang W."/>
            <person name="Yang X."/>
            <person name="Jeffery I.B."/>
            <person name="Cooney J.C."/>
            <person name="Kagawa T.F."/>
            <person name="Liu W."/>
            <person name="Song Y."/>
            <person name="Salvetti E."/>
            <person name="Wrobel A."/>
            <person name="Rasinkangas P."/>
            <person name="Parkhill J."/>
            <person name="Rea M.C."/>
            <person name="O'Sullivan O."/>
            <person name="Ritari J."/>
            <person name="Douillard F.P."/>
            <person name="Paul Ross R."/>
            <person name="Yang R."/>
            <person name="Briner A.E."/>
            <person name="Felis G.E."/>
            <person name="de Vos W.M."/>
            <person name="Barrangou R."/>
            <person name="Klaenhammer T.R."/>
            <person name="Caufield P.W."/>
            <person name="Cui Y."/>
            <person name="Zhang H."/>
            <person name="O'Toole P.W."/>
        </authorList>
    </citation>
    <scope>NUCLEOTIDE SEQUENCE [LARGE SCALE GENOMIC DNA]</scope>
    <source>
        <strain evidence="7 8">DSM 5007</strain>
    </source>
</reference>
<dbReference type="OrthoDB" id="2330071at2"/>
<evidence type="ECO:0000313" key="7">
    <source>
        <dbReference type="EMBL" id="KRM09944.1"/>
    </source>
</evidence>
<evidence type="ECO:0000256" key="1">
    <source>
        <dbReference type="ARBA" id="ARBA00022512"/>
    </source>
</evidence>
<dbReference type="Pfam" id="PF00746">
    <property type="entry name" value="Gram_pos_anchor"/>
    <property type="match status" value="1"/>
</dbReference>
<dbReference type="EMBL" id="AZGF01000032">
    <property type="protein sequence ID" value="KRM09944.1"/>
    <property type="molecule type" value="Genomic_DNA"/>
</dbReference>
<evidence type="ECO:0000313" key="8">
    <source>
        <dbReference type="Proteomes" id="UP000051820"/>
    </source>
</evidence>
<evidence type="ECO:0000256" key="5">
    <source>
        <dbReference type="SAM" id="MobiDB-lite"/>
    </source>
</evidence>
<feature type="region of interest" description="Disordered" evidence="5">
    <location>
        <begin position="1288"/>
        <end position="1307"/>
    </location>
</feature>
<accession>A0A0R1VW45</accession>
<feature type="compositionally biased region" description="Polar residues" evidence="5">
    <location>
        <begin position="1288"/>
        <end position="1304"/>
    </location>
</feature>
<comment type="caution">
    <text evidence="7">The sequence shown here is derived from an EMBL/GenBank/DDBJ whole genome shotgun (WGS) entry which is preliminary data.</text>
</comment>
<dbReference type="Pfam" id="PF17965">
    <property type="entry name" value="MucBP_2"/>
    <property type="match status" value="2"/>
</dbReference>
<feature type="domain" description="Gram-positive cocci surface proteins LPxTG" evidence="6">
    <location>
        <begin position="1300"/>
        <end position="1334"/>
    </location>
</feature>